<gene>
    <name evidence="10" type="ORF">FCM35_KLT06853</name>
</gene>
<evidence type="ECO:0000256" key="2">
    <source>
        <dbReference type="ARBA" id="ARBA00006283"/>
    </source>
</evidence>
<reference evidence="10" key="1">
    <citation type="submission" date="2020-01" db="EMBL/GenBank/DDBJ databases">
        <title>Genome sequence of Kobresia littledalei, the first chromosome-level genome in the family Cyperaceae.</title>
        <authorList>
            <person name="Qu G."/>
        </authorList>
    </citation>
    <scope>NUCLEOTIDE SEQUENCE</scope>
    <source>
        <strain evidence="10">C.B.Clarke</strain>
        <tissue evidence="10">Leaf</tissue>
    </source>
</reference>
<feature type="compositionally biased region" description="Basic residues" evidence="7">
    <location>
        <begin position="146"/>
        <end position="160"/>
    </location>
</feature>
<accession>A0A833QY05</accession>
<dbReference type="AlphaFoldDB" id="A0A833QY05"/>
<evidence type="ECO:0000259" key="9">
    <source>
        <dbReference type="Pfam" id="PF23112"/>
    </source>
</evidence>
<keyword evidence="4" id="KW-0805">Transcription regulation</keyword>
<evidence type="ECO:0000313" key="10">
    <source>
        <dbReference type="EMBL" id="KAF3328247.1"/>
    </source>
</evidence>
<dbReference type="PANTHER" id="PTHR13286:SF8">
    <property type="entry name" value="OS04G0166600 PROTEIN"/>
    <property type="match status" value="1"/>
</dbReference>
<keyword evidence="3" id="KW-0678">Repressor</keyword>
<keyword evidence="5" id="KW-0804">Transcription</keyword>
<dbReference type="InterPro" id="IPR025718">
    <property type="entry name" value="SAP30_Sin3-bd"/>
</dbReference>
<comment type="similarity">
    <text evidence="2">Belongs to the SAP30 family.</text>
</comment>
<dbReference type="Pfam" id="PF23112">
    <property type="entry name" value="PUB62-63_C"/>
    <property type="match status" value="1"/>
</dbReference>
<dbReference type="InterPro" id="IPR024145">
    <property type="entry name" value="His_deAcase_SAP30/SAP30L"/>
</dbReference>
<dbReference type="GO" id="GO:0003712">
    <property type="term" value="F:transcription coregulator activity"/>
    <property type="evidence" value="ECO:0007669"/>
    <property type="project" value="TreeGrafter"/>
</dbReference>
<evidence type="ECO:0000256" key="7">
    <source>
        <dbReference type="SAM" id="MobiDB-lite"/>
    </source>
</evidence>
<feature type="domain" description="PUB 62/63 C-terminal" evidence="9">
    <location>
        <begin position="58"/>
        <end position="105"/>
    </location>
</feature>
<proteinExistence type="inferred from homology"/>
<comment type="subcellular location">
    <subcellularLocation>
        <location evidence="1">Nucleus</location>
    </subcellularLocation>
</comment>
<dbReference type="GO" id="GO:0000118">
    <property type="term" value="C:histone deacetylase complex"/>
    <property type="evidence" value="ECO:0007669"/>
    <property type="project" value="TreeGrafter"/>
</dbReference>
<dbReference type="OrthoDB" id="510958at2759"/>
<organism evidence="10 11">
    <name type="scientific">Carex littledalei</name>
    <dbReference type="NCBI Taxonomy" id="544730"/>
    <lineage>
        <taxon>Eukaryota</taxon>
        <taxon>Viridiplantae</taxon>
        <taxon>Streptophyta</taxon>
        <taxon>Embryophyta</taxon>
        <taxon>Tracheophyta</taxon>
        <taxon>Spermatophyta</taxon>
        <taxon>Magnoliopsida</taxon>
        <taxon>Liliopsida</taxon>
        <taxon>Poales</taxon>
        <taxon>Cyperaceae</taxon>
        <taxon>Cyperoideae</taxon>
        <taxon>Cariceae</taxon>
        <taxon>Carex</taxon>
        <taxon>Carex subgen. Euthyceras</taxon>
    </lineage>
</organism>
<dbReference type="Gene3D" id="6.10.160.20">
    <property type="match status" value="1"/>
</dbReference>
<dbReference type="Pfam" id="PF13867">
    <property type="entry name" value="SAP30_Sin3_bdg"/>
    <property type="match status" value="1"/>
</dbReference>
<evidence type="ECO:0000256" key="6">
    <source>
        <dbReference type="ARBA" id="ARBA00023242"/>
    </source>
</evidence>
<sequence>MMEAGGSRVMETELRASQVQTPVSHNHHNHHHHHRAVTHHTFREESGDEELSVLPRHTKVIVTGNNRTKSVLVGLQGVVKSVGLGGWHFLVLKNGEEVKLQRNALSVLEPPTGKEDDADCDNSFCSSSDRGDKDIDYTSLDYQKSTKPRIRHTRPAKRSRQKDPHSHSLKPQARIDLSKLGTAALWRYWKHFNLINLDANLTKEQLLHGARHHFLSMQLDEMQVIMSFIQSARRVKVINSEAEGPVR</sequence>
<evidence type="ECO:0000256" key="3">
    <source>
        <dbReference type="ARBA" id="ARBA00022491"/>
    </source>
</evidence>
<dbReference type="Proteomes" id="UP000623129">
    <property type="component" value="Unassembled WGS sequence"/>
</dbReference>
<feature type="region of interest" description="Disordered" evidence="7">
    <location>
        <begin position="144"/>
        <end position="173"/>
    </location>
</feature>
<evidence type="ECO:0000313" key="11">
    <source>
        <dbReference type="Proteomes" id="UP000623129"/>
    </source>
</evidence>
<name>A0A833QY05_9POAL</name>
<keyword evidence="6" id="KW-0539">Nucleus</keyword>
<comment type="caution">
    <text evidence="10">The sequence shown here is derived from an EMBL/GenBank/DDBJ whole genome shotgun (WGS) entry which is preliminary data.</text>
</comment>
<dbReference type="InterPro" id="IPR057649">
    <property type="entry name" value="PUB62-63_C"/>
</dbReference>
<dbReference type="InterPro" id="IPR038291">
    <property type="entry name" value="SAP30_C_sf"/>
</dbReference>
<evidence type="ECO:0000259" key="8">
    <source>
        <dbReference type="Pfam" id="PF13867"/>
    </source>
</evidence>
<keyword evidence="11" id="KW-1185">Reference proteome</keyword>
<dbReference type="GO" id="GO:0006355">
    <property type="term" value="P:regulation of DNA-templated transcription"/>
    <property type="evidence" value="ECO:0007669"/>
    <property type="project" value="TreeGrafter"/>
</dbReference>
<feature type="domain" description="Histone deacetylase complex subunit SAP30 Sin3 binding" evidence="8">
    <location>
        <begin position="180"/>
        <end position="233"/>
    </location>
</feature>
<evidence type="ECO:0000256" key="4">
    <source>
        <dbReference type="ARBA" id="ARBA00023015"/>
    </source>
</evidence>
<evidence type="ECO:0000256" key="1">
    <source>
        <dbReference type="ARBA" id="ARBA00004123"/>
    </source>
</evidence>
<evidence type="ECO:0000256" key="5">
    <source>
        <dbReference type="ARBA" id="ARBA00023163"/>
    </source>
</evidence>
<dbReference type="EMBL" id="SWLB01000016">
    <property type="protein sequence ID" value="KAF3328247.1"/>
    <property type="molecule type" value="Genomic_DNA"/>
</dbReference>
<protein>
    <submittedName>
        <fullName evidence="10">Sin3 binding region of histone deacetylase complex subunit SAP30</fullName>
    </submittedName>
</protein>
<dbReference type="PANTHER" id="PTHR13286">
    <property type="entry name" value="SAP30"/>
    <property type="match status" value="1"/>
</dbReference>